<evidence type="ECO:0000256" key="5">
    <source>
        <dbReference type="ARBA" id="ARBA00023163"/>
    </source>
</evidence>
<dbReference type="InterPro" id="IPR001789">
    <property type="entry name" value="Sig_transdc_resp-reg_receiver"/>
</dbReference>
<dbReference type="SUPFAM" id="SSF52172">
    <property type="entry name" value="CheY-like"/>
    <property type="match status" value="1"/>
</dbReference>
<evidence type="ECO:0000256" key="3">
    <source>
        <dbReference type="ARBA" id="ARBA00023015"/>
    </source>
</evidence>
<dbReference type="Pfam" id="PF00158">
    <property type="entry name" value="Sigma54_activat"/>
    <property type="match status" value="1"/>
</dbReference>
<dbReference type="Pfam" id="PF25601">
    <property type="entry name" value="AAA_lid_14"/>
    <property type="match status" value="1"/>
</dbReference>
<dbReference type="SUPFAM" id="SSF46689">
    <property type="entry name" value="Homeodomain-like"/>
    <property type="match status" value="1"/>
</dbReference>
<dbReference type="InterPro" id="IPR003593">
    <property type="entry name" value="AAA+_ATPase"/>
</dbReference>
<dbReference type="GO" id="GO:0000160">
    <property type="term" value="P:phosphorelay signal transduction system"/>
    <property type="evidence" value="ECO:0007669"/>
    <property type="project" value="InterPro"/>
</dbReference>
<dbReference type="InterPro" id="IPR025943">
    <property type="entry name" value="Sigma_54_int_dom_ATP-bd_2"/>
</dbReference>
<keyword evidence="6" id="KW-0597">Phosphoprotein</keyword>
<dbReference type="SMART" id="SM00448">
    <property type="entry name" value="REC"/>
    <property type="match status" value="1"/>
</dbReference>
<dbReference type="InterPro" id="IPR027417">
    <property type="entry name" value="P-loop_NTPase"/>
</dbReference>
<reference evidence="9 10" key="1">
    <citation type="submission" date="2013-11" db="EMBL/GenBank/DDBJ databases">
        <title>Metagenomic analysis of a methanogenic consortium involved in long chain n-alkane degradation.</title>
        <authorList>
            <person name="Davidova I.A."/>
            <person name="Callaghan A.V."/>
            <person name="Wawrik B."/>
            <person name="Pruitt S."/>
            <person name="Marks C."/>
            <person name="Duncan K.E."/>
            <person name="Suflita J.M."/>
        </authorList>
    </citation>
    <scope>NUCLEOTIDE SEQUENCE [LARGE SCALE GENOMIC DNA]</scope>
    <source>
        <strain evidence="9 10">SPR</strain>
    </source>
</reference>
<comment type="caution">
    <text evidence="9">The sequence shown here is derived from an EMBL/GenBank/DDBJ whole genome shotgun (WGS) entry which is preliminary data.</text>
</comment>
<dbReference type="PROSITE" id="PS50110">
    <property type="entry name" value="RESPONSE_REGULATORY"/>
    <property type="match status" value="1"/>
</dbReference>
<dbReference type="SMART" id="SM00382">
    <property type="entry name" value="AAA"/>
    <property type="match status" value="1"/>
</dbReference>
<dbReference type="OrthoDB" id="9763792at2"/>
<keyword evidence="2" id="KW-0067">ATP-binding</keyword>
<dbReference type="Pfam" id="PF00072">
    <property type="entry name" value="Response_reg"/>
    <property type="match status" value="1"/>
</dbReference>
<dbReference type="InterPro" id="IPR002197">
    <property type="entry name" value="HTH_Fis"/>
</dbReference>
<dbReference type="PROSITE" id="PS00675">
    <property type="entry name" value="SIGMA54_INTERACT_1"/>
    <property type="match status" value="1"/>
</dbReference>
<dbReference type="InterPro" id="IPR011006">
    <property type="entry name" value="CheY-like_superfamily"/>
</dbReference>
<dbReference type="Gene3D" id="3.40.50.300">
    <property type="entry name" value="P-loop containing nucleotide triphosphate hydrolases"/>
    <property type="match status" value="1"/>
</dbReference>
<dbReference type="Pfam" id="PF02954">
    <property type="entry name" value="HTH_8"/>
    <property type="match status" value="1"/>
</dbReference>
<dbReference type="STRING" id="1429043.X474_15705"/>
<dbReference type="FunFam" id="3.40.50.300:FF:000006">
    <property type="entry name" value="DNA-binding transcriptional regulator NtrC"/>
    <property type="match status" value="1"/>
</dbReference>
<dbReference type="AlphaFoldDB" id="A0A0D2J4S9"/>
<dbReference type="PANTHER" id="PTHR32071:SF119">
    <property type="entry name" value="SIGMA L-DEPENDENT TRANSCRIPTIONAL REGULATOR YPLP-RELATED"/>
    <property type="match status" value="1"/>
</dbReference>
<evidence type="ECO:0000313" key="9">
    <source>
        <dbReference type="EMBL" id="KIX13139.1"/>
    </source>
</evidence>
<keyword evidence="10" id="KW-1185">Reference proteome</keyword>
<accession>A0A0D2J4S9</accession>
<evidence type="ECO:0000313" key="10">
    <source>
        <dbReference type="Proteomes" id="UP000032233"/>
    </source>
</evidence>
<dbReference type="GO" id="GO:0005524">
    <property type="term" value="F:ATP binding"/>
    <property type="evidence" value="ECO:0007669"/>
    <property type="project" value="UniProtKB-KW"/>
</dbReference>
<dbReference type="InterPro" id="IPR058031">
    <property type="entry name" value="AAA_lid_NorR"/>
</dbReference>
<gene>
    <name evidence="9" type="ORF">X474_15705</name>
</gene>
<keyword evidence="3" id="KW-0805">Transcription regulation</keyword>
<dbReference type="PROSITE" id="PS00676">
    <property type="entry name" value="SIGMA54_INTERACT_2"/>
    <property type="match status" value="1"/>
</dbReference>
<dbReference type="PROSITE" id="PS50045">
    <property type="entry name" value="SIGMA54_INTERACT_4"/>
    <property type="match status" value="1"/>
</dbReference>
<evidence type="ECO:0000259" key="7">
    <source>
        <dbReference type="PROSITE" id="PS50045"/>
    </source>
</evidence>
<dbReference type="SUPFAM" id="SSF52540">
    <property type="entry name" value="P-loop containing nucleoside triphosphate hydrolases"/>
    <property type="match status" value="1"/>
</dbReference>
<proteinExistence type="predicted"/>
<dbReference type="InterPro" id="IPR025662">
    <property type="entry name" value="Sigma_54_int_dom_ATP-bd_1"/>
</dbReference>
<dbReference type="PANTHER" id="PTHR32071">
    <property type="entry name" value="TRANSCRIPTIONAL REGULATORY PROTEIN"/>
    <property type="match status" value="1"/>
</dbReference>
<name>A0A0D2J4S9_9BACT</name>
<feature type="domain" description="Sigma-54 factor interaction" evidence="7">
    <location>
        <begin position="146"/>
        <end position="375"/>
    </location>
</feature>
<dbReference type="InterPro" id="IPR002078">
    <property type="entry name" value="Sigma_54_int"/>
</dbReference>
<organism evidence="9 10">
    <name type="scientific">Dethiosulfatarculus sandiegensis</name>
    <dbReference type="NCBI Taxonomy" id="1429043"/>
    <lineage>
        <taxon>Bacteria</taxon>
        <taxon>Pseudomonadati</taxon>
        <taxon>Thermodesulfobacteriota</taxon>
        <taxon>Desulfarculia</taxon>
        <taxon>Desulfarculales</taxon>
        <taxon>Desulfarculaceae</taxon>
        <taxon>Dethiosulfatarculus</taxon>
    </lineage>
</organism>
<evidence type="ECO:0000256" key="1">
    <source>
        <dbReference type="ARBA" id="ARBA00022741"/>
    </source>
</evidence>
<dbReference type="PRINTS" id="PR01590">
    <property type="entry name" value="HTHFIS"/>
</dbReference>
<keyword evidence="1" id="KW-0547">Nucleotide-binding</keyword>
<dbReference type="RefSeq" id="WP_044349792.1">
    <property type="nucleotide sequence ID" value="NZ_AZAC01000018.1"/>
</dbReference>
<dbReference type="GO" id="GO:0006355">
    <property type="term" value="P:regulation of DNA-templated transcription"/>
    <property type="evidence" value="ECO:0007669"/>
    <property type="project" value="InterPro"/>
</dbReference>
<dbReference type="EMBL" id="AZAC01000018">
    <property type="protein sequence ID" value="KIX13139.1"/>
    <property type="molecule type" value="Genomic_DNA"/>
</dbReference>
<dbReference type="Gene3D" id="3.40.50.2300">
    <property type="match status" value="1"/>
</dbReference>
<dbReference type="PROSITE" id="PS00688">
    <property type="entry name" value="SIGMA54_INTERACT_3"/>
    <property type="match status" value="1"/>
</dbReference>
<evidence type="ECO:0000256" key="6">
    <source>
        <dbReference type="PROSITE-ProRule" id="PRU00169"/>
    </source>
</evidence>
<dbReference type="InterPro" id="IPR025944">
    <property type="entry name" value="Sigma_54_int_dom_CS"/>
</dbReference>
<keyword evidence="5" id="KW-0804">Transcription</keyword>
<dbReference type="Gene3D" id="1.10.10.60">
    <property type="entry name" value="Homeodomain-like"/>
    <property type="match status" value="1"/>
</dbReference>
<dbReference type="InParanoid" id="A0A0D2J4S9"/>
<dbReference type="CDD" id="cd00009">
    <property type="entry name" value="AAA"/>
    <property type="match status" value="1"/>
</dbReference>
<feature type="modified residue" description="4-aspartylphosphate" evidence="6">
    <location>
        <position position="56"/>
    </location>
</feature>
<dbReference type="InterPro" id="IPR009057">
    <property type="entry name" value="Homeodomain-like_sf"/>
</dbReference>
<keyword evidence="4" id="KW-0238">DNA-binding</keyword>
<sequence length="466" mass="52209">MKGKPRLLVVEDDVLARKNLQHILERDDKYQVKTAADGQEALELLARQDFSLVLTDLRMERVDGMRVLEEIKRNSPLTEVIMLTAFASVDSAIEAMKRGAFHYIAKPYKIDEVRTQVAHALEKVKLQHELQTLKQDLRKKEGVSAIVGNHPRIQELIHTVAQVAPTDASVLIIGETGTGKELFARALHYASPRGEQKFMAFNCAAFAPELLVSELFGHEKGAFTGATATKPGLFEAADKGTVFLDEIGDMPSSMQAKLLRVIQEKVVTRVRGTEPLNVDVRLVAATNRDLQALVDQGGFRADLYYRLNVVRLELPALREHADDIALLAHHFLEKHAQKQNKSIGEISAKAMEALMAYSYPGNVRELENLIERAVTLRSGGRLELADLPVEVRGEDAVEEKEPTEKTLPTLEEKECKYIKLVLKHTKGNKTQAARILGIDRVSLWRKIKKYQMEEAKEPDSGKEEKS</sequence>
<feature type="domain" description="Response regulatory" evidence="8">
    <location>
        <begin position="6"/>
        <end position="121"/>
    </location>
</feature>
<evidence type="ECO:0000256" key="4">
    <source>
        <dbReference type="ARBA" id="ARBA00023125"/>
    </source>
</evidence>
<evidence type="ECO:0000256" key="2">
    <source>
        <dbReference type="ARBA" id="ARBA00022840"/>
    </source>
</evidence>
<evidence type="ECO:0000259" key="8">
    <source>
        <dbReference type="PROSITE" id="PS50110"/>
    </source>
</evidence>
<dbReference type="GO" id="GO:0043565">
    <property type="term" value="F:sequence-specific DNA binding"/>
    <property type="evidence" value="ECO:0007669"/>
    <property type="project" value="InterPro"/>
</dbReference>
<protein>
    <submittedName>
        <fullName evidence="9">Fis family transcriptional regulator</fullName>
    </submittedName>
</protein>
<dbReference type="Gene3D" id="1.10.8.60">
    <property type="match status" value="1"/>
</dbReference>
<dbReference type="Proteomes" id="UP000032233">
    <property type="component" value="Unassembled WGS sequence"/>
</dbReference>